<accession>M4BLQ5</accession>
<reference evidence="2" key="1">
    <citation type="journal article" date="2010" name="Science">
        <title>Signatures of adaptation to obligate biotrophy in the Hyaloperonospora arabidopsidis genome.</title>
        <authorList>
            <person name="Baxter L."/>
            <person name="Tripathy S."/>
            <person name="Ishaque N."/>
            <person name="Boot N."/>
            <person name="Cabral A."/>
            <person name="Kemen E."/>
            <person name="Thines M."/>
            <person name="Ah-Fong A."/>
            <person name="Anderson R."/>
            <person name="Badejoko W."/>
            <person name="Bittner-Eddy P."/>
            <person name="Boore J.L."/>
            <person name="Chibucos M.C."/>
            <person name="Coates M."/>
            <person name="Dehal P."/>
            <person name="Delehaunty K."/>
            <person name="Dong S."/>
            <person name="Downton P."/>
            <person name="Dumas B."/>
            <person name="Fabro G."/>
            <person name="Fronick C."/>
            <person name="Fuerstenberg S.I."/>
            <person name="Fulton L."/>
            <person name="Gaulin E."/>
            <person name="Govers F."/>
            <person name="Hughes L."/>
            <person name="Humphray S."/>
            <person name="Jiang R.H."/>
            <person name="Judelson H."/>
            <person name="Kamoun S."/>
            <person name="Kyung K."/>
            <person name="Meijer H."/>
            <person name="Minx P."/>
            <person name="Morris P."/>
            <person name="Nelson J."/>
            <person name="Phuntumart V."/>
            <person name="Qutob D."/>
            <person name="Rehmany A."/>
            <person name="Rougon-Cardoso A."/>
            <person name="Ryden P."/>
            <person name="Torto-Alalibo T."/>
            <person name="Studholme D."/>
            <person name="Wang Y."/>
            <person name="Win J."/>
            <person name="Wood J."/>
            <person name="Clifton S.W."/>
            <person name="Rogers J."/>
            <person name="Van den Ackerveken G."/>
            <person name="Jones J.D."/>
            <person name="McDowell J.M."/>
            <person name="Beynon J."/>
            <person name="Tyler B.M."/>
        </authorList>
    </citation>
    <scope>NUCLEOTIDE SEQUENCE [LARGE SCALE GENOMIC DNA]</scope>
    <source>
        <strain evidence="2">Emoy2</strain>
    </source>
</reference>
<name>M4BLQ5_HYAAE</name>
<reference evidence="1" key="2">
    <citation type="submission" date="2015-06" db="UniProtKB">
        <authorList>
            <consortium name="EnsemblProtists"/>
        </authorList>
    </citation>
    <scope>IDENTIFICATION</scope>
    <source>
        <strain evidence="1">Emoy2</strain>
    </source>
</reference>
<dbReference type="EMBL" id="JH598389">
    <property type="status" value="NOT_ANNOTATED_CDS"/>
    <property type="molecule type" value="Genomic_DNA"/>
</dbReference>
<dbReference type="VEuPathDB" id="FungiDB:HpaG807340"/>
<dbReference type="Proteomes" id="UP000011713">
    <property type="component" value="Unassembled WGS sequence"/>
</dbReference>
<organism evidence="1 2">
    <name type="scientific">Hyaloperonospora arabidopsidis (strain Emoy2)</name>
    <name type="common">Downy mildew agent</name>
    <name type="synonym">Peronospora arabidopsidis</name>
    <dbReference type="NCBI Taxonomy" id="559515"/>
    <lineage>
        <taxon>Eukaryota</taxon>
        <taxon>Sar</taxon>
        <taxon>Stramenopiles</taxon>
        <taxon>Oomycota</taxon>
        <taxon>Peronosporomycetes</taxon>
        <taxon>Peronosporales</taxon>
        <taxon>Peronosporaceae</taxon>
        <taxon>Hyaloperonospora</taxon>
    </lineage>
</organism>
<dbReference type="AlphaFoldDB" id="M4BLQ5"/>
<dbReference type="eggNOG" id="ENOG502S743">
    <property type="taxonomic scope" value="Eukaryota"/>
</dbReference>
<evidence type="ECO:0000313" key="1">
    <source>
        <dbReference type="EnsemblProtists" id="HpaP807340"/>
    </source>
</evidence>
<dbReference type="InParanoid" id="M4BLQ5"/>
<dbReference type="EnsemblProtists" id="HpaT807340">
    <property type="protein sequence ID" value="HpaP807340"/>
    <property type="gene ID" value="HpaG807340"/>
</dbReference>
<proteinExistence type="predicted"/>
<keyword evidence="2" id="KW-1185">Reference proteome</keyword>
<sequence length="143" mass="16818">MGWTDKRKLDRDLQMFQYCFTKRFSLETPEQLLARSWQVYSIGDKMRQVSFGNFGRTRFEVLQVLNDKLIIVRRDHKFPTSPLTFVSVQLVAWWQTPTGFTTCSRTIRTPELEKALGPYEYYYDAFHWVGERSGPVAFGALAF</sequence>
<protein>
    <submittedName>
        <fullName evidence="1">Uncharacterized protein</fullName>
    </submittedName>
</protein>
<evidence type="ECO:0000313" key="2">
    <source>
        <dbReference type="Proteomes" id="UP000011713"/>
    </source>
</evidence>
<dbReference type="HOGENOM" id="CLU_1809889_0_0_1"/>